<dbReference type="PANTHER" id="PTHR35795:SF1">
    <property type="entry name" value="BIS(5'-NUCLEOSYL)-TETRAPHOSPHATASE, SYMMETRICAL"/>
    <property type="match status" value="1"/>
</dbReference>
<evidence type="ECO:0000259" key="1">
    <source>
        <dbReference type="Pfam" id="PF01966"/>
    </source>
</evidence>
<dbReference type="KEGG" id="copr:Cop2CBH44_30310"/>
<name>A0A7G1I2U9_9BACT</name>
<evidence type="ECO:0000313" key="2">
    <source>
        <dbReference type="EMBL" id="BCI64678.1"/>
    </source>
</evidence>
<accession>A0A7G1I2U9</accession>
<feature type="domain" description="HD" evidence="1">
    <location>
        <begin position="22"/>
        <end position="140"/>
    </location>
</feature>
<dbReference type="CDD" id="cd00077">
    <property type="entry name" value="HDc"/>
    <property type="match status" value="1"/>
</dbReference>
<dbReference type="Gene3D" id="1.10.3210.10">
    <property type="entry name" value="Hypothetical protein af1432"/>
    <property type="match status" value="1"/>
</dbReference>
<reference evidence="3" key="1">
    <citation type="submission" date="2020-07" db="EMBL/GenBank/DDBJ databases">
        <title>Complete genome sequencing of Coprobacter sp. strain 2CBH44.</title>
        <authorList>
            <person name="Sakamoto M."/>
            <person name="Murakami T."/>
            <person name="Mori H."/>
        </authorList>
    </citation>
    <scope>NUCLEOTIDE SEQUENCE [LARGE SCALE GENOMIC DNA]</scope>
    <source>
        <strain evidence="3">2CBH44</strain>
    </source>
</reference>
<gene>
    <name evidence="2" type="ORF">Cop2CBH44_30310</name>
</gene>
<keyword evidence="2" id="KW-0378">Hydrolase</keyword>
<evidence type="ECO:0000313" key="3">
    <source>
        <dbReference type="Proteomes" id="UP000594042"/>
    </source>
</evidence>
<keyword evidence="3" id="KW-1185">Reference proteome</keyword>
<dbReference type="GO" id="GO:0016787">
    <property type="term" value="F:hydrolase activity"/>
    <property type="evidence" value="ECO:0007669"/>
    <property type="project" value="UniProtKB-KW"/>
</dbReference>
<sequence>MDPQIIIKKYYTPGTKLYDILVDHSQLVTEKALAIANVHPEFNADKQFIAEAAMLHDIGIFLTDAPDIECHGARPYICHGTLGSELLKKEGLPRHALVCERHTGAGLSLDEIIAQNLPIPHRDMLPISIEEQIICFSDKFYSKSDPLKEKSLDKIRKSMAKYGEASVHRFESWCKLFLL</sequence>
<dbReference type="Pfam" id="PF01966">
    <property type="entry name" value="HD"/>
    <property type="match status" value="1"/>
</dbReference>
<protein>
    <submittedName>
        <fullName evidence="2">Phosphohydrolase</fullName>
    </submittedName>
</protein>
<dbReference type="InterPro" id="IPR051094">
    <property type="entry name" value="Diverse_Catalytic_Enzymes"/>
</dbReference>
<dbReference type="RefSeq" id="WP_200755147.1">
    <property type="nucleotide sequence ID" value="NZ_AP023322.1"/>
</dbReference>
<dbReference type="InterPro" id="IPR006674">
    <property type="entry name" value="HD_domain"/>
</dbReference>
<organism evidence="2 3">
    <name type="scientific">Coprobacter secundus subsp. similis</name>
    <dbReference type="NCBI Taxonomy" id="2751153"/>
    <lineage>
        <taxon>Bacteria</taxon>
        <taxon>Pseudomonadati</taxon>
        <taxon>Bacteroidota</taxon>
        <taxon>Bacteroidia</taxon>
        <taxon>Bacteroidales</taxon>
        <taxon>Barnesiellaceae</taxon>
        <taxon>Coprobacter</taxon>
    </lineage>
</organism>
<dbReference type="AlphaFoldDB" id="A0A7G1I2U9"/>
<dbReference type="EMBL" id="AP023322">
    <property type="protein sequence ID" value="BCI64678.1"/>
    <property type="molecule type" value="Genomic_DNA"/>
</dbReference>
<proteinExistence type="predicted"/>
<dbReference type="PANTHER" id="PTHR35795">
    <property type="entry name" value="SLR1885 PROTEIN"/>
    <property type="match status" value="1"/>
</dbReference>
<dbReference type="InterPro" id="IPR003607">
    <property type="entry name" value="HD/PDEase_dom"/>
</dbReference>
<dbReference type="Proteomes" id="UP000594042">
    <property type="component" value="Chromosome"/>
</dbReference>
<dbReference type="SUPFAM" id="SSF109604">
    <property type="entry name" value="HD-domain/PDEase-like"/>
    <property type="match status" value="1"/>
</dbReference>
<dbReference type="NCBIfam" id="TIGR00277">
    <property type="entry name" value="HDIG"/>
    <property type="match status" value="1"/>
</dbReference>
<dbReference type="InterPro" id="IPR006675">
    <property type="entry name" value="HDIG_dom"/>
</dbReference>